<dbReference type="InterPro" id="IPR002201">
    <property type="entry name" value="Glyco_trans_9"/>
</dbReference>
<dbReference type="InterPro" id="IPR051199">
    <property type="entry name" value="LPS_LOS_Heptosyltrfase"/>
</dbReference>
<gene>
    <name evidence="4" type="ORF">DDIC_10455</name>
</gene>
<name>A0A4P7UIP9_DESDE</name>
<dbReference type="PANTHER" id="PTHR30160">
    <property type="entry name" value="TETRAACYLDISACCHARIDE 4'-KINASE-RELATED"/>
    <property type="match status" value="1"/>
</dbReference>
<keyword evidence="1" id="KW-0328">Glycosyltransferase</keyword>
<dbReference type="OrthoDB" id="9795016at2"/>
<evidence type="ECO:0000256" key="3">
    <source>
        <dbReference type="SAM" id="Phobius"/>
    </source>
</evidence>
<dbReference type="Pfam" id="PF01075">
    <property type="entry name" value="Glyco_transf_9"/>
    <property type="match status" value="1"/>
</dbReference>
<evidence type="ECO:0000313" key="5">
    <source>
        <dbReference type="Proteomes" id="UP000297065"/>
    </source>
</evidence>
<reference evidence="4 5" key="1">
    <citation type="submission" date="2019-02" db="EMBL/GenBank/DDBJ databases">
        <title>Complete Genome Sequence of Desulfovibrio desulfuricans IC1, a Sulfonate Utilizing Anaerobe.</title>
        <authorList>
            <person name="Day L.A."/>
            <person name="De Leon K.B."/>
            <person name="Wall J.D."/>
        </authorList>
    </citation>
    <scope>NUCLEOTIDE SEQUENCE [LARGE SCALE GENOMIC DNA]</scope>
    <source>
        <strain evidence="4 5">IC1</strain>
    </source>
</reference>
<dbReference type="CDD" id="cd03789">
    <property type="entry name" value="GT9_LPS_heptosyltransferase"/>
    <property type="match status" value="1"/>
</dbReference>
<feature type="transmembrane region" description="Helical" evidence="3">
    <location>
        <begin position="42"/>
        <end position="63"/>
    </location>
</feature>
<sequence length="380" mass="41221">MGERGNSFNRWLDRYAGIPLAACSSVLRLGRGAAPIAEPQRVGFICLGAIGDLLLFSALITALRERLPQARFVLLTSRANAATVRLIPGIDSSAAFAVTDVSSMAAWLRDQRLDVLFDSTQWARLGAVLCNFSNARTTVGFDTCGQHRAFGYSCKVEHRNDRHEVENFLELGRALYPGLLGAPRLLMPQSPPDDLPAELCGRLEPTGEVGDALPRRIFLHMWPSGAHAWLKEWPADNWDALARMLSAEGFEVYLTGAAADAQRNNAFLQAHPQCPAVSLAGRTSLQGLAWLFSRASAVVSVNTGTMHLASIAGAPTVGLHGPTNPLRWGPVGRHVRALLPHKGPYAYLNLGFEYPRPFTPCLDSLPVEDVADALHSLGLF</sequence>
<keyword evidence="3" id="KW-0812">Transmembrane</keyword>
<dbReference type="Gene3D" id="3.40.50.2000">
    <property type="entry name" value="Glycogen Phosphorylase B"/>
    <property type="match status" value="2"/>
</dbReference>
<dbReference type="PANTHER" id="PTHR30160:SF1">
    <property type="entry name" value="LIPOPOLYSACCHARIDE 1,2-N-ACETYLGLUCOSAMINETRANSFERASE-RELATED"/>
    <property type="match status" value="1"/>
</dbReference>
<keyword evidence="2 4" id="KW-0808">Transferase</keyword>
<dbReference type="GO" id="GO:0008713">
    <property type="term" value="F:ADP-heptose-lipopolysaccharide heptosyltransferase activity"/>
    <property type="evidence" value="ECO:0007669"/>
    <property type="project" value="TreeGrafter"/>
</dbReference>
<evidence type="ECO:0000256" key="2">
    <source>
        <dbReference type="ARBA" id="ARBA00022679"/>
    </source>
</evidence>
<protein>
    <submittedName>
        <fullName evidence="4">Glycosyltransferase family 9 protein</fullName>
    </submittedName>
</protein>
<dbReference type="GO" id="GO:0009244">
    <property type="term" value="P:lipopolysaccharide core region biosynthetic process"/>
    <property type="evidence" value="ECO:0007669"/>
    <property type="project" value="TreeGrafter"/>
</dbReference>
<dbReference type="Proteomes" id="UP000297065">
    <property type="component" value="Chromosome"/>
</dbReference>
<dbReference type="AlphaFoldDB" id="A0A4P7UIP9"/>
<organism evidence="4 5">
    <name type="scientific">Desulfovibrio desulfuricans</name>
    <dbReference type="NCBI Taxonomy" id="876"/>
    <lineage>
        <taxon>Bacteria</taxon>
        <taxon>Pseudomonadati</taxon>
        <taxon>Thermodesulfobacteriota</taxon>
        <taxon>Desulfovibrionia</taxon>
        <taxon>Desulfovibrionales</taxon>
        <taxon>Desulfovibrionaceae</taxon>
        <taxon>Desulfovibrio</taxon>
    </lineage>
</organism>
<dbReference type="SUPFAM" id="SSF53756">
    <property type="entry name" value="UDP-Glycosyltransferase/glycogen phosphorylase"/>
    <property type="match status" value="1"/>
</dbReference>
<dbReference type="RefSeq" id="WP_136400385.1">
    <property type="nucleotide sequence ID" value="NZ_CP036295.1"/>
</dbReference>
<dbReference type="EMBL" id="CP036295">
    <property type="protein sequence ID" value="QCC86285.1"/>
    <property type="molecule type" value="Genomic_DNA"/>
</dbReference>
<keyword evidence="3" id="KW-1133">Transmembrane helix</keyword>
<evidence type="ECO:0000256" key="1">
    <source>
        <dbReference type="ARBA" id="ARBA00022676"/>
    </source>
</evidence>
<evidence type="ECO:0000313" key="4">
    <source>
        <dbReference type="EMBL" id="QCC86285.1"/>
    </source>
</evidence>
<dbReference type="GO" id="GO:0005829">
    <property type="term" value="C:cytosol"/>
    <property type="evidence" value="ECO:0007669"/>
    <property type="project" value="TreeGrafter"/>
</dbReference>
<accession>A0A4P7UIP9</accession>
<proteinExistence type="predicted"/>
<keyword evidence="3" id="KW-0472">Membrane</keyword>